<dbReference type="PROSITE" id="PS50005">
    <property type="entry name" value="TPR"/>
    <property type="match status" value="1"/>
</dbReference>
<dbReference type="Gene3D" id="1.25.40.10">
    <property type="entry name" value="Tetratricopeptide repeat domain"/>
    <property type="match status" value="1"/>
</dbReference>
<gene>
    <name evidence="3" type="ORF">TASK_LOCUS6754</name>
</gene>
<dbReference type="InterPro" id="IPR019734">
    <property type="entry name" value="TPR_rpt"/>
</dbReference>
<dbReference type="Proteomes" id="UP000282613">
    <property type="component" value="Unassembled WGS sequence"/>
</dbReference>
<keyword evidence="2" id="KW-0812">Transmembrane</keyword>
<dbReference type="Pfam" id="PF14853">
    <property type="entry name" value="Fis1_TPR_C"/>
    <property type="match status" value="1"/>
</dbReference>
<dbReference type="OrthoDB" id="421154at2759"/>
<name>A0A0R3W8P8_TAEAS</name>
<keyword evidence="4" id="KW-1185">Reference proteome</keyword>
<sequence length="101" mass="10953">MNVLDNGALDCFAVADNVKKRECLFLIALANTKMGHYEKAIECCDNLLAVNPQDYQSSDLKAEIERRRRREGIIGVSVIAFGAVVAVAGVVVALTLKAMRG</sequence>
<dbReference type="GO" id="GO:0016559">
    <property type="term" value="P:peroxisome fission"/>
    <property type="evidence" value="ECO:0007669"/>
    <property type="project" value="TreeGrafter"/>
</dbReference>
<dbReference type="GO" id="GO:0005778">
    <property type="term" value="C:peroxisomal membrane"/>
    <property type="evidence" value="ECO:0007669"/>
    <property type="project" value="TreeGrafter"/>
</dbReference>
<organism evidence="5">
    <name type="scientific">Taenia asiatica</name>
    <name type="common">Asian tapeworm</name>
    <dbReference type="NCBI Taxonomy" id="60517"/>
    <lineage>
        <taxon>Eukaryota</taxon>
        <taxon>Metazoa</taxon>
        <taxon>Spiralia</taxon>
        <taxon>Lophotrochozoa</taxon>
        <taxon>Platyhelminthes</taxon>
        <taxon>Cestoda</taxon>
        <taxon>Eucestoda</taxon>
        <taxon>Cyclophyllidea</taxon>
        <taxon>Taeniidae</taxon>
        <taxon>Taenia</taxon>
    </lineage>
</organism>
<evidence type="ECO:0000313" key="5">
    <source>
        <dbReference type="WBParaSite" id="TASK_0000675301-mRNA-1"/>
    </source>
</evidence>
<evidence type="ECO:0000313" key="3">
    <source>
        <dbReference type="EMBL" id="VDK37276.1"/>
    </source>
</evidence>
<dbReference type="SMART" id="SM00028">
    <property type="entry name" value="TPR"/>
    <property type="match status" value="1"/>
</dbReference>
<dbReference type="WBParaSite" id="TASK_0000675301-mRNA-1">
    <property type="protein sequence ID" value="TASK_0000675301-mRNA-1"/>
    <property type="gene ID" value="TASK_0000675301"/>
</dbReference>
<evidence type="ECO:0000313" key="4">
    <source>
        <dbReference type="Proteomes" id="UP000282613"/>
    </source>
</evidence>
<dbReference type="STRING" id="60517.A0A0R3W8P8"/>
<keyword evidence="2" id="KW-1133">Transmembrane helix</keyword>
<keyword evidence="2" id="KW-0472">Membrane</keyword>
<feature type="transmembrane region" description="Helical" evidence="2">
    <location>
        <begin position="73"/>
        <end position="96"/>
    </location>
</feature>
<dbReference type="GO" id="GO:0000422">
    <property type="term" value="P:autophagy of mitochondrion"/>
    <property type="evidence" value="ECO:0007669"/>
    <property type="project" value="TreeGrafter"/>
</dbReference>
<evidence type="ECO:0000256" key="1">
    <source>
        <dbReference type="PROSITE-ProRule" id="PRU00339"/>
    </source>
</evidence>
<accession>A0A0R3W8P8</accession>
<protein>
    <submittedName>
        <fullName evidence="5">TPR_REGION domain-containing protein</fullName>
    </submittedName>
</protein>
<reference evidence="5" key="1">
    <citation type="submission" date="2016-04" db="UniProtKB">
        <authorList>
            <consortium name="WormBaseParasite"/>
        </authorList>
    </citation>
    <scope>IDENTIFICATION</scope>
</reference>
<dbReference type="EMBL" id="UYRS01018532">
    <property type="protein sequence ID" value="VDK37276.1"/>
    <property type="molecule type" value="Genomic_DNA"/>
</dbReference>
<dbReference type="InterPro" id="IPR016543">
    <property type="entry name" value="Fis1"/>
</dbReference>
<dbReference type="SUPFAM" id="SSF48452">
    <property type="entry name" value="TPR-like"/>
    <property type="match status" value="1"/>
</dbReference>
<dbReference type="InterPro" id="IPR028061">
    <property type="entry name" value="Fis1_TPR_C"/>
</dbReference>
<reference evidence="3 4" key="2">
    <citation type="submission" date="2018-11" db="EMBL/GenBank/DDBJ databases">
        <authorList>
            <consortium name="Pathogen Informatics"/>
        </authorList>
    </citation>
    <scope>NUCLEOTIDE SEQUENCE [LARGE SCALE GENOMIC DNA]</scope>
</reference>
<proteinExistence type="predicted"/>
<dbReference type="AlphaFoldDB" id="A0A0R3W8P8"/>
<dbReference type="GO" id="GO:0000266">
    <property type="term" value="P:mitochondrial fission"/>
    <property type="evidence" value="ECO:0007669"/>
    <property type="project" value="InterPro"/>
</dbReference>
<feature type="repeat" description="TPR" evidence="1">
    <location>
        <begin position="21"/>
        <end position="54"/>
    </location>
</feature>
<keyword evidence="1" id="KW-0802">TPR repeat</keyword>
<dbReference type="InterPro" id="IPR011990">
    <property type="entry name" value="TPR-like_helical_dom_sf"/>
</dbReference>
<dbReference type="PANTHER" id="PTHR13247">
    <property type="entry name" value="TETRATRICOPEPTIDE REPEAT PROTEIN 11 TPR REPEAT PROTEIN 11"/>
    <property type="match status" value="1"/>
</dbReference>
<dbReference type="PANTHER" id="PTHR13247:SF0">
    <property type="entry name" value="MITOCHONDRIAL FISSION 1 PROTEIN"/>
    <property type="match status" value="1"/>
</dbReference>
<evidence type="ECO:0000256" key="2">
    <source>
        <dbReference type="SAM" id="Phobius"/>
    </source>
</evidence>
<dbReference type="GO" id="GO:0005741">
    <property type="term" value="C:mitochondrial outer membrane"/>
    <property type="evidence" value="ECO:0007669"/>
    <property type="project" value="TreeGrafter"/>
</dbReference>